<dbReference type="HOGENOM" id="CLU_127112_0_0_4"/>
<dbReference type="RefSeq" id="WP_011516799.1">
    <property type="nucleotide sequence ID" value="NC_007973.1"/>
</dbReference>
<dbReference type="Pfam" id="PF01814">
    <property type="entry name" value="Hemerythrin"/>
    <property type="match status" value="1"/>
</dbReference>
<dbReference type="PANTHER" id="PTHR39966">
    <property type="entry name" value="BLL2471 PROTEIN-RELATED"/>
    <property type="match status" value="1"/>
</dbReference>
<dbReference type="AlphaFoldDB" id="Q1LLL2"/>
<accession>Q1LLL2</accession>
<reference evidence="3" key="1">
    <citation type="journal article" date="2010" name="PLoS ONE">
        <title>The complete genome sequence of Cupriavidus metallidurans strain CH34, a master survivalist in harsh and anthropogenic environments.</title>
        <authorList>
            <person name="Janssen P.J."/>
            <person name="Van Houdt R."/>
            <person name="Moors H."/>
            <person name="Monsieurs P."/>
            <person name="Morin N."/>
            <person name="Michaux A."/>
            <person name="Benotmane M.A."/>
            <person name="Leys N."/>
            <person name="Vallaeys T."/>
            <person name="Lapidus A."/>
            <person name="Monchy S."/>
            <person name="Medigue C."/>
            <person name="Taghavi S."/>
            <person name="McCorkle S."/>
            <person name="Dunn J."/>
            <person name="van der Lelie D."/>
            <person name="Mergeay M."/>
        </authorList>
    </citation>
    <scope>NUCLEOTIDE SEQUENCE [LARGE SCALE GENOMIC DNA]</scope>
    <source>
        <strain evidence="3">ATCC 43123 / DSM 2839 / NBRC 102507 / CH34</strain>
    </source>
</reference>
<evidence type="ECO:0000313" key="3">
    <source>
        <dbReference type="Proteomes" id="UP000002429"/>
    </source>
</evidence>
<sequence>MSTTITTLVRQHRDCDEAIEQVEACVRAKDWDAAAGAFARLEFALQGNFSTEEQRLFPAFEQAVGFSNGPTAVMRHEHDEVRGLLDNAREWLELKDVAALAAELDTLVVLLQQHNVKEENVLFPMCQAQVKGLDTLLADFASGPAAHP</sequence>
<dbReference type="GO" id="GO:0005886">
    <property type="term" value="C:plasma membrane"/>
    <property type="evidence" value="ECO:0007669"/>
    <property type="project" value="TreeGrafter"/>
</dbReference>
<dbReference type="EMBL" id="CP000352">
    <property type="protein sequence ID" value="ABF08964.1"/>
    <property type="molecule type" value="Genomic_DNA"/>
</dbReference>
<evidence type="ECO:0000313" key="2">
    <source>
        <dbReference type="EMBL" id="ABF08964.1"/>
    </source>
</evidence>
<proteinExistence type="predicted"/>
<organism evidence="2 3">
    <name type="scientific">Cupriavidus metallidurans (strain ATCC 43123 / DSM 2839 / NBRC 102507 / CH34)</name>
    <name type="common">Ralstonia metallidurans</name>
    <dbReference type="NCBI Taxonomy" id="266264"/>
    <lineage>
        <taxon>Bacteria</taxon>
        <taxon>Pseudomonadati</taxon>
        <taxon>Pseudomonadota</taxon>
        <taxon>Betaproteobacteria</taxon>
        <taxon>Burkholderiales</taxon>
        <taxon>Burkholderiaceae</taxon>
        <taxon>Cupriavidus</taxon>
    </lineage>
</organism>
<gene>
    <name evidence="2" type="ordered locus">Rmet_2085</name>
</gene>
<dbReference type="Proteomes" id="UP000002429">
    <property type="component" value="Chromosome"/>
</dbReference>
<dbReference type="STRING" id="266264.Rmet_2085"/>
<evidence type="ECO:0000259" key="1">
    <source>
        <dbReference type="Pfam" id="PF01814"/>
    </source>
</evidence>
<name>Q1LLL2_CUPMC</name>
<dbReference type="InterPro" id="IPR012312">
    <property type="entry name" value="Hemerythrin-like"/>
</dbReference>
<dbReference type="PANTHER" id="PTHR39966:SF3">
    <property type="entry name" value="DUF438 DOMAIN-CONTAINING PROTEIN"/>
    <property type="match status" value="1"/>
</dbReference>
<protein>
    <recommendedName>
        <fullName evidence="1">Hemerythrin-like domain-containing protein</fullName>
    </recommendedName>
</protein>
<dbReference type="eggNOG" id="COG3945">
    <property type="taxonomic scope" value="Bacteria"/>
</dbReference>
<dbReference type="Gene3D" id="1.20.120.520">
    <property type="entry name" value="nmb1532 protein domain like"/>
    <property type="match status" value="1"/>
</dbReference>
<keyword evidence="3" id="KW-1185">Reference proteome</keyword>
<dbReference type="KEGG" id="rme:Rmet_2085"/>
<feature type="domain" description="Hemerythrin-like" evidence="1">
    <location>
        <begin position="4"/>
        <end position="126"/>
    </location>
</feature>